<dbReference type="GO" id="GO:0005634">
    <property type="term" value="C:nucleus"/>
    <property type="evidence" value="ECO:0007669"/>
    <property type="project" value="UniProtKB-SubCell"/>
</dbReference>
<keyword evidence="9" id="KW-0804">Transcription</keyword>
<name>A0ABD3JC76_EUCGL</name>
<evidence type="ECO:0000256" key="10">
    <source>
        <dbReference type="ARBA" id="ARBA00023242"/>
    </source>
</evidence>
<evidence type="ECO:0000256" key="2">
    <source>
        <dbReference type="ARBA" id="ARBA00004167"/>
    </source>
</evidence>
<dbReference type="PANTHER" id="PTHR31744">
    <property type="entry name" value="PROTEIN CUP-SHAPED COTYLEDON 2-RELATED"/>
    <property type="match status" value="1"/>
</dbReference>
<evidence type="ECO:0000256" key="1">
    <source>
        <dbReference type="ARBA" id="ARBA00004123"/>
    </source>
</evidence>
<dbReference type="PROSITE" id="PS51005">
    <property type="entry name" value="NAC"/>
    <property type="match status" value="1"/>
</dbReference>
<dbReference type="GO" id="GO:0016020">
    <property type="term" value="C:membrane"/>
    <property type="evidence" value="ECO:0007669"/>
    <property type="project" value="UniProtKB-SubCell"/>
</dbReference>
<gene>
    <name evidence="12" type="ORF">ACJRO7_036047</name>
</gene>
<dbReference type="PANTHER" id="PTHR31744:SF216">
    <property type="entry name" value="NAC TRANSCRIPTION FACTOR"/>
    <property type="match status" value="1"/>
</dbReference>
<keyword evidence="13" id="KW-1185">Reference proteome</keyword>
<evidence type="ECO:0000256" key="9">
    <source>
        <dbReference type="ARBA" id="ARBA00023163"/>
    </source>
</evidence>
<evidence type="ECO:0000256" key="7">
    <source>
        <dbReference type="ARBA" id="ARBA00023136"/>
    </source>
</evidence>
<dbReference type="GO" id="GO:0006355">
    <property type="term" value="P:regulation of DNA-templated transcription"/>
    <property type="evidence" value="ECO:0007669"/>
    <property type="project" value="UniProtKB-ARBA"/>
</dbReference>
<comment type="subcellular location">
    <subcellularLocation>
        <location evidence="2">Membrane</location>
        <topology evidence="2">Single-pass membrane protein</topology>
    </subcellularLocation>
    <subcellularLocation>
        <location evidence="1">Nucleus</location>
    </subcellularLocation>
</comment>
<evidence type="ECO:0000256" key="6">
    <source>
        <dbReference type="ARBA" id="ARBA00023125"/>
    </source>
</evidence>
<keyword evidence="6" id="KW-0238">DNA-binding</keyword>
<dbReference type="GO" id="GO:0000976">
    <property type="term" value="F:transcription cis-regulatory region binding"/>
    <property type="evidence" value="ECO:0007669"/>
    <property type="project" value="UniProtKB-ARBA"/>
</dbReference>
<dbReference type="Gene3D" id="2.170.150.80">
    <property type="entry name" value="NAC domain"/>
    <property type="match status" value="1"/>
</dbReference>
<dbReference type="Pfam" id="PF02365">
    <property type="entry name" value="NAM"/>
    <property type="match status" value="1"/>
</dbReference>
<proteinExistence type="predicted"/>
<evidence type="ECO:0000259" key="11">
    <source>
        <dbReference type="PROSITE" id="PS51005"/>
    </source>
</evidence>
<evidence type="ECO:0000313" key="12">
    <source>
        <dbReference type="EMBL" id="KAL3723969.1"/>
    </source>
</evidence>
<evidence type="ECO:0000256" key="5">
    <source>
        <dbReference type="ARBA" id="ARBA00023015"/>
    </source>
</evidence>
<accession>A0ABD3JC76</accession>
<dbReference type="EMBL" id="JBJKBG010000009">
    <property type="protein sequence ID" value="KAL3723969.1"/>
    <property type="molecule type" value="Genomic_DNA"/>
</dbReference>
<dbReference type="SUPFAM" id="SSF101941">
    <property type="entry name" value="NAC domain"/>
    <property type="match status" value="1"/>
</dbReference>
<keyword evidence="8" id="KW-0010">Activator</keyword>
<keyword evidence="7" id="KW-0472">Membrane</keyword>
<dbReference type="Proteomes" id="UP001634007">
    <property type="component" value="Unassembled WGS sequence"/>
</dbReference>
<sequence length="324" mass="36831">MEDTISEVMSILPPGFRFHATDEELLLLYLKPKILGQPEEHYSNIIPEIDVCESEPWQLPAMFDRKFNRKELFFYCRVKLKYVNSRRSDRTTRAGYWKVTGKERAILSEDTNEQLGIKKTLVFYEGRVPQGKRTNWVMHEYHLNSKFLGGNHAKGEMLPYVACRIKNKKDKKLTMGHAPAISPEVYSSSPLTSASNVSDPPVNQEGDLLSFCNTPNSEVVDNQRVADTQPEMSMGEIMDSLCPIQRLDDRLPDYNNTPTFQPQVEAGAEEEEVWSSFLDFSYDNNGNEFDYGRILSPCSNSANFSGWAAEMLEDFSTASYNGGA</sequence>
<evidence type="ECO:0000313" key="13">
    <source>
        <dbReference type="Proteomes" id="UP001634007"/>
    </source>
</evidence>
<dbReference type="InterPro" id="IPR036093">
    <property type="entry name" value="NAC_dom_sf"/>
</dbReference>
<keyword evidence="5" id="KW-0805">Transcription regulation</keyword>
<reference evidence="12 13" key="1">
    <citation type="submission" date="2024-11" db="EMBL/GenBank/DDBJ databases">
        <title>Chromosome-level genome assembly of Eucalyptus globulus Labill. provides insights into its genome evolution.</title>
        <authorList>
            <person name="Li X."/>
        </authorList>
    </citation>
    <scope>NUCLEOTIDE SEQUENCE [LARGE SCALE GENOMIC DNA]</scope>
    <source>
        <strain evidence="12">CL2024</strain>
        <tissue evidence="12">Fresh tender leaves</tissue>
    </source>
</reference>
<organism evidence="12 13">
    <name type="scientific">Eucalyptus globulus</name>
    <name type="common">Tasmanian blue gum</name>
    <dbReference type="NCBI Taxonomy" id="34317"/>
    <lineage>
        <taxon>Eukaryota</taxon>
        <taxon>Viridiplantae</taxon>
        <taxon>Streptophyta</taxon>
        <taxon>Embryophyta</taxon>
        <taxon>Tracheophyta</taxon>
        <taxon>Spermatophyta</taxon>
        <taxon>Magnoliopsida</taxon>
        <taxon>eudicotyledons</taxon>
        <taxon>Gunneridae</taxon>
        <taxon>Pentapetalae</taxon>
        <taxon>rosids</taxon>
        <taxon>malvids</taxon>
        <taxon>Myrtales</taxon>
        <taxon>Myrtaceae</taxon>
        <taxon>Myrtoideae</taxon>
        <taxon>Eucalypteae</taxon>
        <taxon>Eucalyptus</taxon>
    </lineage>
</organism>
<evidence type="ECO:0000256" key="8">
    <source>
        <dbReference type="ARBA" id="ARBA00023159"/>
    </source>
</evidence>
<evidence type="ECO:0000256" key="4">
    <source>
        <dbReference type="ARBA" id="ARBA00022989"/>
    </source>
</evidence>
<dbReference type="InterPro" id="IPR003441">
    <property type="entry name" value="NAC-dom"/>
</dbReference>
<evidence type="ECO:0000256" key="3">
    <source>
        <dbReference type="ARBA" id="ARBA00022692"/>
    </source>
</evidence>
<comment type="caution">
    <text evidence="12">The sequence shown here is derived from an EMBL/GenBank/DDBJ whole genome shotgun (WGS) entry which is preliminary data.</text>
</comment>
<dbReference type="AlphaFoldDB" id="A0ABD3JC76"/>
<protein>
    <recommendedName>
        <fullName evidence="11">NAC domain-containing protein</fullName>
    </recommendedName>
</protein>
<keyword evidence="10" id="KW-0539">Nucleus</keyword>
<keyword evidence="4" id="KW-1133">Transmembrane helix</keyword>
<feature type="domain" description="NAC" evidence="11">
    <location>
        <begin position="12"/>
        <end position="168"/>
    </location>
</feature>
<keyword evidence="3" id="KW-0812">Transmembrane</keyword>